<dbReference type="AlphaFoldDB" id="A0A645HM12"/>
<evidence type="ECO:0000259" key="1">
    <source>
        <dbReference type="Pfam" id="PF02601"/>
    </source>
</evidence>
<dbReference type="InterPro" id="IPR020579">
    <property type="entry name" value="Exonuc_VII_lsu_C"/>
</dbReference>
<evidence type="ECO:0000313" key="2">
    <source>
        <dbReference type="EMBL" id="MPN37144.1"/>
    </source>
</evidence>
<dbReference type="GO" id="GO:0008855">
    <property type="term" value="F:exodeoxyribonuclease VII activity"/>
    <property type="evidence" value="ECO:0007669"/>
    <property type="project" value="UniProtKB-EC"/>
</dbReference>
<gene>
    <name evidence="2" type="primary">xseA_44</name>
    <name evidence="2" type="ORF">SDC9_184660</name>
</gene>
<proteinExistence type="predicted"/>
<dbReference type="EMBL" id="VSSQ01091633">
    <property type="protein sequence ID" value="MPN37144.1"/>
    <property type="molecule type" value="Genomic_DNA"/>
</dbReference>
<dbReference type="Pfam" id="PF02601">
    <property type="entry name" value="Exonuc_VII_L"/>
    <property type="match status" value="1"/>
</dbReference>
<dbReference type="GO" id="GO:0006308">
    <property type="term" value="P:DNA catabolic process"/>
    <property type="evidence" value="ECO:0007669"/>
    <property type="project" value="InterPro"/>
</dbReference>
<accession>A0A645HM12</accession>
<sequence>MADLRAPTPSAAAELCIPEYERLWEEIEEAKIALQTLPHGRIDALRREIDALANAASFSLPRHRLDVLRRELWSMDISMQGGARTELLGACAALEQAKGRLEEINPARVLGRGYAMVKLGKGYAGSIRELESGMGADLIMQDGIARIIIDSVEERG</sequence>
<dbReference type="PANTHER" id="PTHR30008:SF0">
    <property type="entry name" value="EXODEOXYRIBONUCLEASE 7 LARGE SUBUNIT"/>
    <property type="match status" value="1"/>
</dbReference>
<reference evidence="2" key="1">
    <citation type="submission" date="2019-08" db="EMBL/GenBank/DDBJ databases">
        <authorList>
            <person name="Kucharzyk K."/>
            <person name="Murdoch R.W."/>
            <person name="Higgins S."/>
            <person name="Loffler F."/>
        </authorList>
    </citation>
    <scope>NUCLEOTIDE SEQUENCE</scope>
</reference>
<protein>
    <submittedName>
        <fullName evidence="2">Exodeoxyribonuclease 7 large subunit</fullName>
        <ecNumber evidence="2">3.1.11.6</ecNumber>
    </submittedName>
</protein>
<dbReference type="GO" id="GO:0009318">
    <property type="term" value="C:exodeoxyribonuclease VII complex"/>
    <property type="evidence" value="ECO:0007669"/>
    <property type="project" value="InterPro"/>
</dbReference>
<organism evidence="2">
    <name type="scientific">bioreactor metagenome</name>
    <dbReference type="NCBI Taxonomy" id="1076179"/>
    <lineage>
        <taxon>unclassified sequences</taxon>
        <taxon>metagenomes</taxon>
        <taxon>ecological metagenomes</taxon>
    </lineage>
</organism>
<dbReference type="InterPro" id="IPR003753">
    <property type="entry name" value="Exonuc_VII_L"/>
</dbReference>
<name>A0A645HM12_9ZZZZ</name>
<dbReference type="EC" id="3.1.11.6" evidence="2"/>
<comment type="caution">
    <text evidence="2">The sequence shown here is derived from an EMBL/GenBank/DDBJ whole genome shotgun (WGS) entry which is preliminary data.</text>
</comment>
<keyword evidence="2" id="KW-0378">Hydrolase</keyword>
<feature type="domain" description="Exonuclease VII large subunit C-terminal" evidence="1">
    <location>
        <begin position="1"/>
        <end position="81"/>
    </location>
</feature>
<dbReference type="PANTHER" id="PTHR30008">
    <property type="entry name" value="EXODEOXYRIBONUCLEASE 7 LARGE SUBUNIT"/>
    <property type="match status" value="1"/>
</dbReference>